<feature type="compositionally biased region" description="Low complexity" evidence="1">
    <location>
        <begin position="32"/>
        <end position="44"/>
    </location>
</feature>
<proteinExistence type="predicted"/>
<dbReference type="Proteomes" id="UP000273158">
    <property type="component" value="Unassembled WGS sequence"/>
</dbReference>
<dbReference type="PROSITE" id="PS51257">
    <property type="entry name" value="PROKAR_LIPOPROTEIN"/>
    <property type="match status" value="1"/>
</dbReference>
<feature type="compositionally biased region" description="Pro residues" evidence="1">
    <location>
        <begin position="45"/>
        <end position="55"/>
    </location>
</feature>
<dbReference type="AlphaFoldDB" id="A0A498C9T3"/>
<keyword evidence="2" id="KW-0732">Signal</keyword>
<accession>A0A498C9T3</accession>
<evidence type="ECO:0000256" key="2">
    <source>
        <dbReference type="SAM" id="SignalP"/>
    </source>
</evidence>
<protein>
    <recommendedName>
        <fullName evidence="5">Lipoprotein</fullName>
    </recommendedName>
</protein>
<feature type="signal peptide" evidence="2">
    <location>
        <begin position="1"/>
        <end position="26"/>
    </location>
</feature>
<evidence type="ECO:0008006" key="5">
    <source>
        <dbReference type="Google" id="ProtNLM"/>
    </source>
</evidence>
<gene>
    <name evidence="3" type="ORF">C7474_0410</name>
</gene>
<evidence type="ECO:0000313" key="3">
    <source>
        <dbReference type="EMBL" id="RLK52472.1"/>
    </source>
</evidence>
<evidence type="ECO:0000256" key="1">
    <source>
        <dbReference type="SAM" id="MobiDB-lite"/>
    </source>
</evidence>
<feature type="region of interest" description="Disordered" evidence="1">
    <location>
        <begin position="32"/>
        <end position="62"/>
    </location>
</feature>
<comment type="caution">
    <text evidence="3">The sequence shown here is derived from an EMBL/GenBank/DDBJ whole genome shotgun (WGS) entry which is preliminary data.</text>
</comment>
<name>A0A498C9T3_9MICO</name>
<keyword evidence="4" id="KW-1185">Reference proteome</keyword>
<dbReference type="RefSeq" id="WP_121057184.1">
    <property type="nucleotide sequence ID" value="NZ_RCDB01000001.1"/>
</dbReference>
<dbReference type="EMBL" id="RCDB01000001">
    <property type="protein sequence ID" value="RLK52472.1"/>
    <property type="molecule type" value="Genomic_DNA"/>
</dbReference>
<dbReference type="OrthoDB" id="5081313at2"/>
<evidence type="ECO:0000313" key="4">
    <source>
        <dbReference type="Proteomes" id="UP000273158"/>
    </source>
</evidence>
<sequence length="214" mass="20843">MTRRSVTPVLALAASALLALGLAACAPEVAAPDASASPTRSPLPGSTPSPTPTPTPTSDAELLGPDCLVGDWTMDQAGLDQFYVGINAATAGSGIGLTPKGTATLMMGSDGTYAWAPSAEITAQAGGTAIVVTLGGSVDGTYTATDDRVTAATTSTDALQISATLDGSPTDASAVAEQISTAPVADAGYACTADTLTLTSTVAGGTATAVLHRG</sequence>
<organism evidence="3 4">
    <name type="scientific">Microbacterium telephonicum</name>
    <dbReference type="NCBI Taxonomy" id="1714841"/>
    <lineage>
        <taxon>Bacteria</taxon>
        <taxon>Bacillati</taxon>
        <taxon>Actinomycetota</taxon>
        <taxon>Actinomycetes</taxon>
        <taxon>Micrococcales</taxon>
        <taxon>Microbacteriaceae</taxon>
        <taxon>Microbacterium</taxon>
    </lineage>
</organism>
<reference evidence="3 4" key="1">
    <citation type="journal article" date="2015" name="Stand. Genomic Sci.">
        <title>Genomic Encyclopedia of Bacterial and Archaeal Type Strains, Phase III: the genomes of soil and plant-associated and newly described type strains.</title>
        <authorList>
            <person name="Whitman W.B."/>
            <person name="Woyke T."/>
            <person name="Klenk H.P."/>
            <person name="Zhou Y."/>
            <person name="Lilburn T.G."/>
            <person name="Beck B.J."/>
            <person name="De Vos P."/>
            <person name="Vandamme P."/>
            <person name="Eisen J.A."/>
            <person name="Garrity G."/>
            <person name="Hugenholtz P."/>
            <person name="Kyrpides N.C."/>
        </authorList>
    </citation>
    <scope>NUCLEOTIDE SEQUENCE [LARGE SCALE GENOMIC DNA]</scope>
    <source>
        <strain evidence="3 4">S2T63</strain>
    </source>
</reference>
<feature type="chain" id="PRO_5039693029" description="Lipoprotein" evidence="2">
    <location>
        <begin position="27"/>
        <end position="214"/>
    </location>
</feature>